<keyword evidence="2" id="KW-0732">Signal</keyword>
<proteinExistence type="predicted"/>
<feature type="transmembrane region" description="Helical" evidence="1">
    <location>
        <begin position="92"/>
        <end position="111"/>
    </location>
</feature>
<keyword evidence="1" id="KW-0472">Membrane</keyword>
<evidence type="ECO:0000313" key="3">
    <source>
        <dbReference type="EMBL" id="KAK1727330.1"/>
    </source>
</evidence>
<evidence type="ECO:0008006" key="5">
    <source>
        <dbReference type="Google" id="ProtNLM"/>
    </source>
</evidence>
<feature type="signal peptide" evidence="2">
    <location>
        <begin position="1"/>
        <end position="24"/>
    </location>
</feature>
<keyword evidence="4" id="KW-1185">Reference proteome</keyword>
<comment type="caution">
    <text evidence="3">The sequence shown here is derived from an EMBL/GenBank/DDBJ whole genome shotgun (WGS) entry which is preliminary data.</text>
</comment>
<keyword evidence="1" id="KW-1133">Transmembrane helix</keyword>
<dbReference type="RefSeq" id="XP_060367385.1">
    <property type="nucleotide sequence ID" value="XM_060501715.1"/>
</dbReference>
<dbReference type="Proteomes" id="UP001244207">
    <property type="component" value="Unassembled WGS sequence"/>
</dbReference>
<dbReference type="EMBL" id="JAHMHS010000025">
    <property type="protein sequence ID" value="KAK1727330.1"/>
    <property type="molecule type" value="Genomic_DNA"/>
</dbReference>
<evidence type="ECO:0000313" key="4">
    <source>
        <dbReference type="Proteomes" id="UP001244207"/>
    </source>
</evidence>
<gene>
    <name evidence="3" type="ORF">BDZ83DRAFT_212137</name>
</gene>
<sequence length="122" mass="13928">MMMRSSRSVASAGLLLIYLPCTMRLIDVEFENRNLELRVCSIRCRLEQSNLLVNIALESARRCYLCFCKDHGSSSRMPGQRFRSGVGLEGTVTFLFLNGNAFSYLLLLDILDMPGIYKDRKH</sequence>
<dbReference type="AlphaFoldDB" id="A0AAD8UW20"/>
<name>A0AAD8UW20_GLOAC</name>
<reference evidence="3" key="1">
    <citation type="submission" date="2021-12" db="EMBL/GenBank/DDBJ databases">
        <title>Comparative genomics, transcriptomics and evolutionary studies reveal genomic signatures of adaptation to plant cell wall in hemibiotrophic fungi.</title>
        <authorList>
            <consortium name="DOE Joint Genome Institute"/>
            <person name="Baroncelli R."/>
            <person name="Diaz J.F."/>
            <person name="Benocci T."/>
            <person name="Peng M."/>
            <person name="Battaglia E."/>
            <person name="Haridas S."/>
            <person name="Andreopoulos W."/>
            <person name="Labutti K."/>
            <person name="Pangilinan J."/>
            <person name="Floch G.L."/>
            <person name="Makela M.R."/>
            <person name="Henrissat B."/>
            <person name="Grigoriev I.V."/>
            <person name="Crouch J.A."/>
            <person name="De Vries R.P."/>
            <person name="Sukno S.A."/>
            <person name="Thon M.R."/>
        </authorList>
    </citation>
    <scope>NUCLEOTIDE SEQUENCE</scope>
    <source>
        <strain evidence="3">CBS 112980</strain>
    </source>
</reference>
<evidence type="ECO:0000256" key="2">
    <source>
        <dbReference type="SAM" id="SignalP"/>
    </source>
</evidence>
<accession>A0AAD8UW20</accession>
<keyword evidence="1" id="KW-0812">Transmembrane</keyword>
<dbReference type="GeneID" id="85385614"/>
<organism evidence="3 4">
    <name type="scientific">Glomerella acutata</name>
    <name type="common">Colletotrichum acutatum</name>
    <dbReference type="NCBI Taxonomy" id="27357"/>
    <lineage>
        <taxon>Eukaryota</taxon>
        <taxon>Fungi</taxon>
        <taxon>Dikarya</taxon>
        <taxon>Ascomycota</taxon>
        <taxon>Pezizomycotina</taxon>
        <taxon>Sordariomycetes</taxon>
        <taxon>Hypocreomycetidae</taxon>
        <taxon>Glomerellales</taxon>
        <taxon>Glomerellaceae</taxon>
        <taxon>Colletotrichum</taxon>
        <taxon>Colletotrichum acutatum species complex</taxon>
    </lineage>
</organism>
<protein>
    <recommendedName>
        <fullName evidence="5">Secreted protein</fullName>
    </recommendedName>
</protein>
<feature type="chain" id="PRO_5041968335" description="Secreted protein" evidence="2">
    <location>
        <begin position="25"/>
        <end position="122"/>
    </location>
</feature>
<evidence type="ECO:0000256" key="1">
    <source>
        <dbReference type="SAM" id="Phobius"/>
    </source>
</evidence>